<keyword evidence="1" id="KW-0732">Signal</keyword>
<dbReference type="Gene3D" id="3.10.105.10">
    <property type="entry name" value="Dipeptide-binding Protein, Domain 3"/>
    <property type="match status" value="1"/>
</dbReference>
<gene>
    <name evidence="3" type="ORF">ACFPET_19060</name>
</gene>
<comment type="caution">
    <text evidence="3">The sequence shown here is derived from an EMBL/GenBank/DDBJ whole genome shotgun (WGS) entry which is preliminary data.</text>
</comment>
<protein>
    <submittedName>
        <fullName evidence="3">ABC transporter family substrate-binding protein</fullName>
    </submittedName>
</protein>
<evidence type="ECO:0000313" key="3">
    <source>
        <dbReference type="EMBL" id="MFC4337304.1"/>
    </source>
</evidence>
<evidence type="ECO:0000256" key="1">
    <source>
        <dbReference type="SAM" id="SignalP"/>
    </source>
</evidence>
<dbReference type="PANTHER" id="PTHR30290:SF65">
    <property type="entry name" value="MONOACYL PHOSPHATIDYLINOSITOL TETRAMANNOSIDE-BINDING PROTEIN LPQW-RELATED"/>
    <property type="match status" value="1"/>
</dbReference>
<keyword evidence="4" id="KW-1185">Reference proteome</keyword>
<feature type="domain" description="Solute-binding protein family 5" evidence="2">
    <location>
        <begin position="113"/>
        <end position="493"/>
    </location>
</feature>
<evidence type="ECO:0000313" key="4">
    <source>
        <dbReference type="Proteomes" id="UP001595823"/>
    </source>
</evidence>
<dbReference type="Pfam" id="PF00496">
    <property type="entry name" value="SBP_bac_5"/>
    <property type="match status" value="1"/>
</dbReference>
<feature type="chain" id="PRO_5045377368" evidence="1">
    <location>
        <begin position="20"/>
        <end position="578"/>
    </location>
</feature>
<dbReference type="Gene3D" id="3.40.190.10">
    <property type="entry name" value="Periplasmic binding protein-like II"/>
    <property type="match status" value="1"/>
</dbReference>
<dbReference type="RefSeq" id="WP_380624154.1">
    <property type="nucleotide sequence ID" value="NZ_JBHSDK010000028.1"/>
</dbReference>
<evidence type="ECO:0000259" key="2">
    <source>
        <dbReference type="Pfam" id="PF00496"/>
    </source>
</evidence>
<dbReference type="EMBL" id="JBHSDK010000028">
    <property type="protein sequence ID" value="MFC4337304.1"/>
    <property type="molecule type" value="Genomic_DNA"/>
</dbReference>
<dbReference type="PANTHER" id="PTHR30290">
    <property type="entry name" value="PERIPLASMIC BINDING COMPONENT OF ABC TRANSPORTER"/>
    <property type="match status" value="1"/>
</dbReference>
<reference evidence="4" key="1">
    <citation type="journal article" date="2019" name="Int. J. Syst. Evol. Microbiol.">
        <title>The Global Catalogue of Microorganisms (GCM) 10K type strain sequencing project: providing services to taxonomists for standard genome sequencing and annotation.</title>
        <authorList>
            <consortium name="The Broad Institute Genomics Platform"/>
            <consortium name="The Broad Institute Genome Sequencing Center for Infectious Disease"/>
            <person name="Wu L."/>
            <person name="Ma J."/>
        </authorList>
    </citation>
    <scope>NUCLEOTIDE SEQUENCE [LARGE SCALE GENOMIC DNA]</scope>
    <source>
        <strain evidence="4">IBRC-M 10908</strain>
    </source>
</reference>
<dbReference type="InterPro" id="IPR039424">
    <property type="entry name" value="SBP_5"/>
</dbReference>
<dbReference type="Proteomes" id="UP001595823">
    <property type="component" value="Unassembled WGS sequence"/>
</dbReference>
<dbReference type="CDD" id="cd08501">
    <property type="entry name" value="PBP2_Lpqw"/>
    <property type="match status" value="1"/>
</dbReference>
<accession>A0ABV8U2G2</accession>
<sequence>MAGKTLLRTVAGFSVLALALSGCGTGDGAADGRGFAGCDTDPSTCNSGERAEGGSVTWGIEPGWNGWHQLSAEYNSIYTNHAIAPMTPVLGDFDPDGNWQFNNGILTGEPQLVDEDPMTVSYPLNPDATWGDGRELSLEDVKLSWYALSGDEEKCDGCRPVSTDWGSQVAKVDRDGDDIVITYKKGFHSAEWKYMGTLFSLPSHKAARGWQKDPALLAETIDDLGASMPDWSAGPYIPVDGKAGEYVTYEPNPEWAGSTQPTLDELQIKTFDDLGAIVDSLRNGEIDGAAPSQVTSDDLSALHGTEGVDYNVAPGASWELISFNLDNRFLSDRALRQAVFSAVDTDLIVDRTAATVLPGAEKKGNHIFRSDSVHYSDELAGTGQGSGDAERAIQILKEAGYSWESEGGTLLDPSGEKVHLRFSFNNGNENRRTIAEVVQALLSDIGITVEIDAYTASIGETLVDGDYDMIVHGWSSSATFTSAPGNYWGSESPQNFGGLESDDIDSTVGDLKATGDLEKAADLANQAVAEVVEEAYVLPLFDTPAAIMANESLVNVRDNWASLQRPFYNVAEWGMADE</sequence>
<dbReference type="PROSITE" id="PS51257">
    <property type="entry name" value="PROKAR_LIPOPROTEIN"/>
    <property type="match status" value="1"/>
</dbReference>
<feature type="signal peptide" evidence="1">
    <location>
        <begin position="1"/>
        <end position="19"/>
    </location>
</feature>
<dbReference type="InterPro" id="IPR000914">
    <property type="entry name" value="SBP_5_dom"/>
</dbReference>
<name>A0ABV8U2G2_9ACTN</name>
<proteinExistence type="predicted"/>
<dbReference type="SUPFAM" id="SSF53850">
    <property type="entry name" value="Periplasmic binding protein-like II"/>
    <property type="match status" value="1"/>
</dbReference>
<organism evidence="3 4">
    <name type="scientific">Salininema proteolyticum</name>
    <dbReference type="NCBI Taxonomy" id="1607685"/>
    <lineage>
        <taxon>Bacteria</taxon>
        <taxon>Bacillati</taxon>
        <taxon>Actinomycetota</taxon>
        <taxon>Actinomycetes</taxon>
        <taxon>Glycomycetales</taxon>
        <taxon>Glycomycetaceae</taxon>
        <taxon>Salininema</taxon>
    </lineage>
</organism>